<keyword evidence="5" id="KW-0804">Transcription</keyword>
<sequence length="669" mass="74222">MIKFVNQASNGLPEKRKQTQRACNQCRKRKRRCTHEEAADDAEIASAETSSARGSGAQKKSKSGTVDPLAERTNGFVDPSVLPAASDASSTSVLDQLNARVPSERTPSTNDHETPGRRFIGDLNPEGLLLAATSPENTSSSSAGDNIGIWMTDSRNNGIPKLHSKLSLKQPRSDGLHFSDPLIQKLLLPYLEDQCLSLAPPASDFKALSAIYFAKIHPIFPVIDTNALFDREGSEAGAILLRQAICLGASMHSSSEPHLRLGVETRLMKHEEFSQRLTAAMRMIIDLGLVANKRELIQVLALLSLFAQDADGGDLPSQFCSRAVCHVHSLGIHVAGHEASEETTQSERLFLCVWVLDRLNAAFHGRAELMHERDWTWNIATAIKHQEPCFQVFLRTISLFDQVIELYRPANGAALASWDQDFPDFEDLVIASDGARISMPLLATIELFYHAVSILSHRKKPLEEDNRSSASFSRQNLSVGRVTAIAGHEFKDQLSLLPIVPYALTLSLSVAYRELRYSKVAMYQARARRQLQENKDLLRKLGTVFWSASTRADMAEHLFREMERVAASVNTNNQPTTNIPGPEKEHPVERSTEDFNDSYKERPYLSPAHHGETHNVGSTELIPFEPPLFDNTQDFDLFSHFDPNFDLAAIDSALSGDLDLSFPNIFDGS</sequence>
<evidence type="ECO:0000313" key="9">
    <source>
        <dbReference type="EMBL" id="KAF2104947.1"/>
    </source>
</evidence>
<proteinExistence type="predicted"/>
<evidence type="ECO:0000256" key="6">
    <source>
        <dbReference type="ARBA" id="ARBA00023242"/>
    </source>
</evidence>
<dbReference type="InterPro" id="IPR007219">
    <property type="entry name" value="XnlR_reg_dom"/>
</dbReference>
<keyword evidence="4" id="KW-0238">DNA-binding</keyword>
<dbReference type="GO" id="GO:0006351">
    <property type="term" value="P:DNA-templated transcription"/>
    <property type="evidence" value="ECO:0007669"/>
    <property type="project" value="InterPro"/>
</dbReference>
<evidence type="ECO:0000256" key="2">
    <source>
        <dbReference type="ARBA" id="ARBA00022833"/>
    </source>
</evidence>
<dbReference type="EMBL" id="ML978121">
    <property type="protein sequence ID" value="KAF2104947.1"/>
    <property type="molecule type" value="Genomic_DNA"/>
</dbReference>
<keyword evidence="2" id="KW-0862">Zinc</keyword>
<dbReference type="InterPro" id="IPR036864">
    <property type="entry name" value="Zn2-C6_fun-type_DNA-bd_sf"/>
</dbReference>
<dbReference type="CDD" id="cd00067">
    <property type="entry name" value="GAL4"/>
    <property type="match status" value="1"/>
</dbReference>
<feature type="compositionally biased region" description="Basic and acidic residues" evidence="7">
    <location>
        <begin position="110"/>
        <end position="120"/>
    </location>
</feature>
<dbReference type="PANTHER" id="PTHR47171">
    <property type="entry name" value="FARA-RELATED"/>
    <property type="match status" value="1"/>
</dbReference>
<keyword evidence="6" id="KW-0539">Nucleus</keyword>
<reference evidence="9" key="1">
    <citation type="journal article" date="2020" name="Stud. Mycol.">
        <title>101 Dothideomycetes genomes: a test case for predicting lifestyles and emergence of pathogens.</title>
        <authorList>
            <person name="Haridas S."/>
            <person name="Albert R."/>
            <person name="Binder M."/>
            <person name="Bloem J."/>
            <person name="Labutti K."/>
            <person name="Salamov A."/>
            <person name="Andreopoulos B."/>
            <person name="Baker S."/>
            <person name="Barry K."/>
            <person name="Bills G."/>
            <person name="Bluhm B."/>
            <person name="Cannon C."/>
            <person name="Castanera R."/>
            <person name="Culley D."/>
            <person name="Daum C."/>
            <person name="Ezra D."/>
            <person name="Gonzalez J."/>
            <person name="Henrissat B."/>
            <person name="Kuo A."/>
            <person name="Liang C."/>
            <person name="Lipzen A."/>
            <person name="Lutzoni F."/>
            <person name="Magnuson J."/>
            <person name="Mondo S."/>
            <person name="Nolan M."/>
            <person name="Ohm R."/>
            <person name="Pangilinan J."/>
            <person name="Park H.-J."/>
            <person name="Ramirez L."/>
            <person name="Alfaro M."/>
            <person name="Sun H."/>
            <person name="Tritt A."/>
            <person name="Yoshinaga Y."/>
            <person name="Zwiers L.-H."/>
            <person name="Turgeon B."/>
            <person name="Goodwin S."/>
            <person name="Spatafora J."/>
            <person name="Crous P."/>
            <person name="Grigoriev I."/>
        </authorList>
    </citation>
    <scope>NUCLEOTIDE SEQUENCE</scope>
    <source>
        <strain evidence="9">CBS 133067</strain>
    </source>
</reference>
<keyword evidence="10" id="KW-1185">Reference proteome</keyword>
<dbReference type="InterPro" id="IPR052073">
    <property type="entry name" value="Amide_Lactam_Regulators"/>
</dbReference>
<evidence type="ECO:0000259" key="8">
    <source>
        <dbReference type="Pfam" id="PF04082"/>
    </source>
</evidence>
<feature type="region of interest" description="Disordered" evidence="7">
    <location>
        <begin position="1"/>
        <end position="120"/>
    </location>
</feature>
<dbReference type="Proteomes" id="UP000799772">
    <property type="component" value="Unassembled WGS sequence"/>
</dbReference>
<evidence type="ECO:0000256" key="1">
    <source>
        <dbReference type="ARBA" id="ARBA00022723"/>
    </source>
</evidence>
<comment type="caution">
    <text evidence="9">The sequence shown here is derived from an EMBL/GenBank/DDBJ whole genome shotgun (WGS) entry which is preliminary data.</text>
</comment>
<gene>
    <name evidence="9" type="ORF">NA57DRAFT_30265</name>
</gene>
<dbReference type="Pfam" id="PF04082">
    <property type="entry name" value="Fungal_trans"/>
    <property type="match status" value="1"/>
</dbReference>
<dbReference type="GO" id="GO:0003677">
    <property type="term" value="F:DNA binding"/>
    <property type="evidence" value="ECO:0007669"/>
    <property type="project" value="UniProtKB-KW"/>
</dbReference>
<name>A0A9P4IRS8_9PEZI</name>
<dbReference type="CDD" id="cd12148">
    <property type="entry name" value="fungal_TF_MHR"/>
    <property type="match status" value="1"/>
</dbReference>
<evidence type="ECO:0000313" key="10">
    <source>
        <dbReference type="Proteomes" id="UP000799772"/>
    </source>
</evidence>
<feature type="compositionally biased region" description="Polar residues" evidence="7">
    <location>
        <begin position="1"/>
        <end position="10"/>
    </location>
</feature>
<protein>
    <recommendedName>
        <fullName evidence="8">Xylanolytic transcriptional activator regulatory domain-containing protein</fullName>
    </recommendedName>
</protein>
<keyword evidence="3" id="KW-0805">Transcription regulation</keyword>
<accession>A0A9P4IRS8</accession>
<evidence type="ECO:0000256" key="5">
    <source>
        <dbReference type="ARBA" id="ARBA00023163"/>
    </source>
</evidence>
<dbReference type="GO" id="GO:0000981">
    <property type="term" value="F:DNA-binding transcription factor activity, RNA polymerase II-specific"/>
    <property type="evidence" value="ECO:0007669"/>
    <property type="project" value="InterPro"/>
</dbReference>
<dbReference type="PANTHER" id="PTHR47171:SF6">
    <property type="entry name" value="SPECIFIC TRANSCRIPTION FACTOR, PUTATIVE (AFU_ORTHOLOGUE AFUA_2G06130)-RELATED"/>
    <property type="match status" value="1"/>
</dbReference>
<dbReference type="OrthoDB" id="10031947at2759"/>
<dbReference type="AlphaFoldDB" id="A0A9P4IRS8"/>
<organism evidence="9 10">
    <name type="scientific">Rhizodiscina lignyota</name>
    <dbReference type="NCBI Taxonomy" id="1504668"/>
    <lineage>
        <taxon>Eukaryota</taxon>
        <taxon>Fungi</taxon>
        <taxon>Dikarya</taxon>
        <taxon>Ascomycota</taxon>
        <taxon>Pezizomycotina</taxon>
        <taxon>Dothideomycetes</taxon>
        <taxon>Pleosporomycetidae</taxon>
        <taxon>Aulographales</taxon>
        <taxon>Rhizodiscinaceae</taxon>
        <taxon>Rhizodiscina</taxon>
    </lineage>
</organism>
<keyword evidence="1" id="KW-0479">Metal-binding</keyword>
<dbReference type="InterPro" id="IPR001138">
    <property type="entry name" value="Zn2Cys6_DnaBD"/>
</dbReference>
<dbReference type="SUPFAM" id="SSF57701">
    <property type="entry name" value="Zn2/Cys6 DNA-binding domain"/>
    <property type="match status" value="1"/>
</dbReference>
<evidence type="ECO:0000256" key="4">
    <source>
        <dbReference type="ARBA" id="ARBA00023125"/>
    </source>
</evidence>
<evidence type="ECO:0000256" key="3">
    <source>
        <dbReference type="ARBA" id="ARBA00023015"/>
    </source>
</evidence>
<evidence type="ECO:0000256" key="7">
    <source>
        <dbReference type="SAM" id="MobiDB-lite"/>
    </source>
</evidence>
<feature type="domain" description="Xylanolytic transcriptional activator regulatory" evidence="8">
    <location>
        <begin position="211"/>
        <end position="373"/>
    </location>
</feature>
<dbReference type="GO" id="GO:0008270">
    <property type="term" value="F:zinc ion binding"/>
    <property type="evidence" value="ECO:0007669"/>
    <property type="project" value="InterPro"/>
</dbReference>